<accession>A0A7Y9F0A5</accession>
<dbReference type="AlphaFoldDB" id="A0A7Y9F0A5"/>
<protein>
    <submittedName>
        <fullName evidence="4">Branched-chain amino acid transport system substrate-binding protein</fullName>
    </submittedName>
</protein>
<dbReference type="PANTHER" id="PTHR30483:SF6">
    <property type="entry name" value="PERIPLASMIC BINDING PROTEIN OF ABC TRANSPORTER FOR NATURAL AMINO ACIDS"/>
    <property type="match status" value="1"/>
</dbReference>
<dbReference type="InterPro" id="IPR028082">
    <property type="entry name" value="Peripla_BP_I"/>
</dbReference>
<gene>
    <name evidence="4" type="ORF">BKA08_001422</name>
</gene>
<dbReference type="Pfam" id="PF13458">
    <property type="entry name" value="Peripla_BP_6"/>
    <property type="match status" value="1"/>
</dbReference>
<evidence type="ECO:0000313" key="5">
    <source>
        <dbReference type="Proteomes" id="UP000516957"/>
    </source>
</evidence>
<dbReference type="Gene3D" id="3.40.50.2300">
    <property type="match status" value="2"/>
</dbReference>
<keyword evidence="2" id="KW-0732">Signal</keyword>
<dbReference type="RefSeq" id="WP_179614984.1">
    <property type="nucleotide sequence ID" value="NZ_CP059163.1"/>
</dbReference>
<dbReference type="InterPro" id="IPR028081">
    <property type="entry name" value="Leu-bd"/>
</dbReference>
<dbReference type="EMBL" id="JACCBE010000001">
    <property type="protein sequence ID" value="NYD57184.1"/>
    <property type="molecule type" value="Genomic_DNA"/>
</dbReference>
<dbReference type="SUPFAM" id="SSF53822">
    <property type="entry name" value="Periplasmic binding protein-like I"/>
    <property type="match status" value="1"/>
</dbReference>
<evidence type="ECO:0000256" key="1">
    <source>
        <dbReference type="ARBA" id="ARBA00010062"/>
    </source>
</evidence>
<name>A0A7Y9F0A5_9ACTN</name>
<dbReference type="Proteomes" id="UP000516957">
    <property type="component" value="Unassembled WGS sequence"/>
</dbReference>
<comment type="similarity">
    <text evidence="1">Belongs to the leucine-binding protein family.</text>
</comment>
<evidence type="ECO:0000313" key="4">
    <source>
        <dbReference type="EMBL" id="NYD57184.1"/>
    </source>
</evidence>
<evidence type="ECO:0000256" key="2">
    <source>
        <dbReference type="ARBA" id="ARBA00022729"/>
    </source>
</evidence>
<reference evidence="4 5" key="1">
    <citation type="submission" date="2020-07" db="EMBL/GenBank/DDBJ databases">
        <title>Sequencing the genomes of 1000 actinobacteria strains.</title>
        <authorList>
            <person name="Klenk H.-P."/>
        </authorList>
    </citation>
    <scope>NUCLEOTIDE SEQUENCE [LARGE SCALE GENOMIC DNA]</scope>
    <source>
        <strain evidence="4 5">DSM 18965</strain>
    </source>
</reference>
<comment type="caution">
    <text evidence="4">The sequence shown here is derived from an EMBL/GenBank/DDBJ whole genome shotgun (WGS) entry which is preliminary data.</text>
</comment>
<dbReference type="PANTHER" id="PTHR30483">
    <property type="entry name" value="LEUCINE-SPECIFIC-BINDING PROTEIN"/>
    <property type="match status" value="1"/>
</dbReference>
<organism evidence="4 5">
    <name type="scientific">Nocardioides marinisabuli</name>
    <dbReference type="NCBI Taxonomy" id="419476"/>
    <lineage>
        <taxon>Bacteria</taxon>
        <taxon>Bacillati</taxon>
        <taxon>Actinomycetota</taxon>
        <taxon>Actinomycetes</taxon>
        <taxon>Propionibacteriales</taxon>
        <taxon>Nocardioidaceae</taxon>
        <taxon>Nocardioides</taxon>
    </lineage>
</organism>
<proteinExistence type="inferred from homology"/>
<dbReference type="InterPro" id="IPR051010">
    <property type="entry name" value="BCAA_transport"/>
</dbReference>
<evidence type="ECO:0000259" key="3">
    <source>
        <dbReference type="Pfam" id="PF13458"/>
    </source>
</evidence>
<feature type="domain" description="Leucine-binding protein" evidence="3">
    <location>
        <begin position="37"/>
        <end position="352"/>
    </location>
</feature>
<sequence>MAALSLAAACTTSSDAGSSGSTGVQDATGAAVTADATYKLGLALPFTGPAASYGEEYRIAVQLGIDDANEQFASDGIQLEMVTQDSQATAEGGVNAMNRLGAVDEAPAVLTAWSAVVASGASVAQDLGFAMFNAGAQSPSLIGTPHLVNALPMNDAQLSNFSQYLMEEKGYEDFAIIYVDNESGQGTADAFTEAVEERGGSIVAEESIRQDATDATTQIAKIQESGADFVYIQTLLVEGAATMQAAREANLQIPLGSYAGFGESRVIRDAGQEAMNGLIYMSHIPEDMDAVRGLLDRMQAVEPERVLANQSYNSYFYAVPFIYAEAIKILREQGAPVTGENVLAVLDDEALTAPILGDVDLTNQLTYTGPTLIQQIDDYQADPLDDTTVDAVSAD</sequence>
<keyword evidence="5" id="KW-1185">Reference proteome</keyword>